<name>A0A9P1FHJ9_9DINO</name>
<evidence type="ECO:0000313" key="4">
    <source>
        <dbReference type="EMBL" id="CAL1128275.1"/>
    </source>
</evidence>
<reference evidence="4" key="2">
    <citation type="submission" date="2024-04" db="EMBL/GenBank/DDBJ databases">
        <authorList>
            <person name="Chen Y."/>
            <person name="Shah S."/>
            <person name="Dougan E. K."/>
            <person name="Thang M."/>
            <person name="Chan C."/>
        </authorList>
    </citation>
    <scope>NUCLEOTIDE SEQUENCE [LARGE SCALE GENOMIC DNA]</scope>
</reference>
<evidence type="ECO:0000313" key="3">
    <source>
        <dbReference type="EMBL" id="CAI3974900.1"/>
    </source>
</evidence>
<feature type="compositionally biased region" description="Basic residues" evidence="2">
    <location>
        <begin position="712"/>
        <end position="723"/>
    </location>
</feature>
<keyword evidence="1" id="KW-0175">Coiled coil</keyword>
<protein>
    <submittedName>
        <fullName evidence="3">Uncharacterized protein</fullName>
    </submittedName>
</protein>
<proteinExistence type="predicted"/>
<accession>A0A9P1FHJ9</accession>
<dbReference type="EMBL" id="CAMXCT010000166">
    <property type="protein sequence ID" value="CAI3974900.1"/>
    <property type="molecule type" value="Genomic_DNA"/>
</dbReference>
<gene>
    <name evidence="3" type="ORF">C1SCF055_LOCUS3264</name>
</gene>
<feature type="region of interest" description="Disordered" evidence="2">
    <location>
        <begin position="46"/>
        <end position="70"/>
    </location>
</feature>
<feature type="region of interest" description="Disordered" evidence="2">
    <location>
        <begin position="697"/>
        <end position="729"/>
    </location>
</feature>
<dbReference type="EMBL" id="CAMXCT030000166">
    <property type="protein sequence ID" value="CAL4762212.1"/>
    <property type="molecule type" value="Genomic_DNA"/>
</dbReference>
<comment type="caution">
    <text evidence="3">The sequence shown here is derived from an EMBL/GenBank/DDBJ whole genome shotgun (WGS) entry which is preliminary data.</text>
</comment>
<evidence type="ECO:0000256" key="1">
    <source>
        <dbReference type="SAM" id="Coils"/>
    </source>
</evidence>
<reference evidence="3" key="1">
    <citation type="submission" date="2022-10" db="EMBL/GenBank/DDBJ databases">
        <authorList>
            <person name="Chen Y."/>
            <person name="Dougan E. K."/>
            <person name="Chan C."/>
            <person name="Rhodes N."/>
            <person name="Thang M."/>
        </authorList>
    </citation>
    <scope>NUCLEOTIDE SEQUENCE</scope>
</reference>
<keyword evidence="5" id="KW-1185">Reference proteome</keyword>
<dbReference type="EMBL" id="CAMXCT020000166">
    <property type="protein sequence ID" value="CAL1128275.1"/>
    <property type="molecule type" value="Genomic_DNA"/>
</dbReference>
<evidence type="ECO:0000313" key="5">
    <source>
        <dbReference type="Proteomes" id="UP001152797"/>
    </source>
</evidence>
<organism evidence="3">
    <name type="scientific">Cladocopium goreaui</name>
    <dbReference type="NCBI Taxonomy" id="2562237"/>
    <lineage>
        <taxon>Eukaryota</taxon>
        <taxon>Sar</taxon>
        <taxon>Alveolata</taxon>
        <taxon>Dinophyceae</taxon>
        <taxon>Suessiales</taxon>
        <taxon>Symbiodiniaceae</taxon>
        <taxon>Cladocopium</taxon>
    </lineage>
</organism>
<dbReference type="Proteomes" id="UP001152797">
    <property type="component" value="Unassembled WGS sequence"/>
</dbReference>
<feature type="compositionally biased region" description="Polar residues" evidence="2">
    <location>
        <begin position="46"/>
        <end position="64"/>
    </location>
</feature>
<evidence type="ECO:0000256" key="2">
    <source>
        <dbReference type="SAM" id="MobiDB-lite"/>
    </source>
</evidence>
<feature type="coiled-coil region" evidence="1">
    <location>
        <begin position="11"/>
        <end position="38"/>
    </location>
</feature>
<sequence length="2106" mass="231128">MHPPRDFAGELQDVKEEVEDLRAEVRRLRRGLLELRALVTDQQVTASGRDSTVGGSYSTASFSPSPERGAEAVAATSATLQSVPEQAGTAAPSAHTALSWQQREEICDQIGRFLARSSAGGHRGSSGREKINLPSRLWIIVRDFSGQIYTPVKVVRSWSSCKTLCKPGNHECGDSVFVGVPSEREAKRVESSPLVYSEGLVNLIYPVGQFFADQENCTGSLQIIQICELENRLLVAVPQTAWHRSLSKRLLPPGVLVRATLVEVQAAEGDQVDVAIDGVSLKLWVGFLKKSLRDAIEILEEFDVDYFFDDNESRRALPLAQALVDVSQEHFAFFSADGYGGPGFDETGLGEEMTAGAADAGLDGEPMTDLEVRVAKMENALSDIAQASSSGNFLPTDTKAMFPKLDAGVVAAALQAGVPLAHLESMQSLMAQLTKATKLKDLNPNVAPDPLSENDGLPDEEEELLPAEYGLGEKSPIASTLSKLTSIVEYLTDEEKKKTSVSKLESALEGGSTGSSDVPLYGGGKKAAQARRAFRSSFEESPGDIAALIEKLMYEDLTSTSLAHGMPPRGLNARAWVEHRSHITAHKTGAHAAWSVAGILDSLILGNYTKARARCAVLLLMLDQASRDRGNWTLAAELAPEPGPPMNALSNHVGPAVQDGESPFSRLLDPRWAEAALAHLKDQDDYLAKRRNVGKVATTIQKQMQRGDQGPRRRQRTSQRARRTRDAGSTWPLPLPFPEVFSAGGCLDSRSHVKRLISLQVLALDWLHLGKPAAAPPTLALGTSLTARQWSVVRMLEHLAFDGTTPEFVDAACMGRVASKVEGFEESLAALSRAVSTLHTSSGHYFGATAHSRSPPDEDMAIQRCGTVCGSLNQRVEPTARPLVAARLTFPPAPRFDPRPYFDHSTQDLYEFPPSHGRKLEEIGKPPAVQVRASPQGRIQLYQKLAQSGLLKPVPEGTYLDLYRNGLFSVPKDAERDRMVLDGRPANMVDRGQHKWCQAMVSAAALGGLHIEDDKVLVCGGEDLRDYFYQFVVYEERTARNVLQGSLSLKEAKQVFGTKFEWPAERVAVGLSSLAMGDTCAVEYAQCSHLGLLLQGKALRVKELLTLHGSVPRGLLQIGIIVDDLVVLEQVLRTELEERGATAAASLSAERLSNARVAYAQAGLPNNEKKGFAGLTCANFWGIDVDGDKGLLRASQRRLWPAMVISLRVCALGLATVGLLESLAGMWVSLLAVRRRLFSVMDLIFEPLTLDCSSSTVIRLSSDMISELACICLLGTLAVVNLRADFANFVCATDSSGSVMAGVRASIPKLFSKELARHTIRKGVWAKLLPPGKALLRMHGLLEPGEETPEEGYRRRIRRQKHINVTELQAFVEEEKRIANSTPSLRVPFGLDSQVGLGAVAKGCAASPSLNAVLQQSMCYAIGGDVYTLPMYFNTASNRADGPTRGTAPKGPDLALLDWFGELAQGDTESFDRWMDLAGVPSPEPELPYADLCGAQDLDLSSGSVLRRKESAVLGRPGHVKGDLALPEETAALQNEVGRLSKLCPEAVELLSCFPRRQFYFREGVLDFFEAGCLDLFSGKFGVARQLVRCGAPWVLTFEWERSSDEDLLQPQLRTKLRRMIAVGCFKAFGAAPICASFSVAVTPPVRSSQFPRGLPNLWRSMQQKVRDGNSHSDFVRDLVEDAEFYVLAYFVENPDLSWWWRQKRWKRWRSSTSACCFRLCFCRFGTPWQKATRVATNTRLAGVRMMCKCKRPHQRLRGGHPTLKKPWTAVAQPYPRGLCRLLALALCQHAGWCGRERLNVADCAKLGCLRPGEAKNPGPRRRLPRERQGSLLDVKLVTTQTLALEAKQLKMFCDWCNKWLQGIDLEVLFSRVPQFLVSALERHAEWLFKNSGALSNMRHIILAAQRWIPASRPLMTPAWEMVDRWELLLPVNHRIPIPYNVVCAMCTIAWHLGWYAWVGATVLAYFGAGRLGEVLRCCREDLVLPQDEDKLPLWNTSLRTCGPSLQDLVVTTAAGCSYVMVVLYGLLNCPGAWSTWAFCCGILWRSCGALLPLWVMEKESALLHQLRPMSWRCSMASSIALELGPPGPFVAASFGAAAVHSYFCG</sequence>